<evidence type="ECO:0000256" key="1">
    <source>
        <dbReference type="SAM" id="MobiDB-lite"/>
    </source>
</evidence>
<protein>
    <submittedName>
        <fullName evidence="2">Uncharacterized protein</fullName>
    </submittedName>
</protein>
<name>A0AAW7Z8T8_9FIRM</name>
<organism evidence="2 3">
    <name type="scientific">Desulforamulus aquiferis</name>
    <dbReference type="NCBI Taxonomy" id="1397668"/>
    <lineage>
        <taxon>Bacteria</taxon>
        <taxon>Bacillati</taxon>
        <taxon>Bacillota</taxon>
        <taxon>Clostridia</taxon>
        <taxon>Eubacteriales</taxon>
        <taxon>Peptococcaceae</taxon>
        <taxon>Desulforamulus</taxon>
    </lineage>
</organism>
<dbReference type="AlphaFoldDB" id="A0AAW7Z8T8"/>
<proteinExistence type="predicted"/>
<sequence>MNDPSVPIYPGTYFPAPMSDDGSCPGLQGRRMEGVIPPATAGDFFAALPVKVNRRHPESAGEKAGTVSERKCAAGARRK</sequence>
<dbReference type="Proteomes" id="UP001172911">
    <property type="component" value="Unassembled WGS sequence"/>
</dbReference>
<comment type="caution">
    <text evidence="2">The sequence shown here is derived from an EMBL/GenBank/DDBJ whole genome shotgun (WGS) entry which is preliminary data.</text>
</comment>
<accession>A0AAW7Z8T8</accession>
<reference evidence="2" key="1">
    <citation type="journal article" date="2023" name="J. Hazard. Mater.">
        <title>Anaerobic biodegradation of pyrene and benzo[a]pyrene by a new sulfate-reducing Desulforamulus aquiferis strain DSA.</title>
        <authorList>
            <person name="Zhang Z."/>
            <person name="Sun J."/>
            <person name="Gong X."/>
            <person name="Wang C."/>
            <person name="Wang H."/>
        </authorList>
    </citation>
    <scope>NUCLEOTIDE SEQUENCE</scope>
    <source>
        <strain evidence="2">DSA</strain>
    </source>
</reference>
<dbReference type="EMBL" id="JARPTC010000001">
    <property type="protein sequence ID" value="MDO7785830.1"/>
    <property type="molecule type" value="Genomic_DNA"/>
</dbReference>
<evidence type="ECO:0000313" key="2">
    <source>
        <dbReference type="EMBL" id="MDO7785830.1"/>
    </source>
</evidence>
<dbReference type="RefSeq" id="WP_304540464.1">
    <property type="nucleotide sequence ID" value="NZ_JARPTC010000001.1"/>
</dbReference>
<evidence type="ECO:0000313" key="3">
    <source>
        <dbReference type="Proteomes" id="UP001172911"/>
    </source>
</evidence>
<gene>
    <name evidence="2" type="ORF">P6N53_01100</name>
</gene>
<keyword evidence="3" id="KW-1185">Reference proteome</keyword>
<feature type="region of interest" description="Disordered" evidence="1">
    <location>
        <begin position="55"/>
        <end position="79"/>
    </location>
</feature>
<reference evidence="2" key="2">
    <citation type="submission" date="2023-03" db="EMBL/GenBank/DDBJ databases">
        <authorList>
            <person name="Zhang Z."/>
        </authorList>
    </citation>
    <scope>NUCLEOTIDE SEQUENCE</scope>
    <source>
        <strain evidence="2">DSA</strain>
    </source>
</reference>